<dbReference type="InterPro" id="IPR045472">
    <property type="entry name" value="DUF6493"/>
</dbReference>
<evidence type="ECO:0000313" key="4">
    <source>
        <dbReference type="EMBL" id="QIU93318.1"/>
    </source>
</evidence>
<name>A0A6H0KL68_9BACE</name>
<dbReference type="InterPro" id="IPR056727">
    <property type="entry name" value="DUF7825"/>
</dbReference>
<evidence type="ECO:0000313" key="5">
    <source>
        <dbReference type="Proteomes" id="UP000501780"/>
    </source>
</evidence>
<protein>
    <submittedName>
        <fullName evidence="4">D-tyrosyl-tRNA(Tyr) deacylase</fullName>
    </submittedName>
</protein>
<evidence type="ECO:0000259" key="1">
    <source>
        <dbReference type="Pfam" id="PF20103"/>
    </source>
</evidence>
<accession>A0A6H0KL68</accession>
<dbReference type="KEGG" id="bfc:BacF7301_03765"/>
<evidence type="ECO:0000259" key="2">
    <source>
        <dbReference type="Pfam" id="PF25148"/>
    </source>
</evidence>
<dbReference type="InterPro" id="IPR056726">
    <property type="entry name" value="DUF7824"/>
</dbReference>
<dbReference type="AlphaFoldDB" id="A0A6H0KL68"/>
<dbReference type="RefSeq" id="WP_167960347.1">
    <property type="nucleotide sequence ID" value="NZ_CP050831.1"/>
</dbReference>
<feature type="domain" description="DUF7825" evidence="3">
    <location>
        <begin position="694"/>
        <end position="961"/>
    </location>
</feature>
<keyword evidence="5" id="KW-1185">Reference proteome</keyword>
<reference evidence="4 5" key="1">
    <citation type="submission" date="2020-03" db="EMBL/GenBank/DDBJ databases">
        <title>Genomic analysis of Bacteroides faecium CBA7301.</title>
        <authorList>
            <person name="Kim J."/>
            <person name="Roh S.W."/>
        </authorList>
    </citation>
    <scope>NUCLEOTIDE SEQUENCE [LARGE SCALE GENOMIC DNA]</scope>
    <source>
        <strain evidence="4 5">CBA7301</strain>
    </source>
</reference>
<dbReference type="Pfam" id="PF25149">
    <property type="entry name" value="DUF7825"/>
    <property type="match status" value="1"/>
</dbReference>
<dbReference type="EMBL" id="CP050831">
    <property type="protein sequence ID" value="QIU93318.1"/>
    <property type="molecule type" value="Genomic_DNA"/>
</dbReference>
<evidence type="ECO:0000259" key="3">
    <source>
        <dbReference type="Pfam" id="PF25149"/>
    </source>
</evidence>
<dbReference type="Pfam" id="PF20103">
    <property type="entry name" value="DUF6493"/>
    <property type="match status" value="1"/>
</dbReference>
<gene>
    <name evidence="4" type="ORF">BacF7301_03765</name>
</gene>
<organism evidence="4 5">
    <name type="scientific">Bacteroides faecium</name>
    <dbReference type="NCBI Taxonomy" id="2715212"/>
    <lineage>
        <taxon>Bacteria</taxon>
        <taxon>Pseudomonadati</taxon>
        <taxon>Bacteroidota</taxon>
        <taxon>Bacteroidia</taxon>
        <taxon>Bacteroidales</taxon>
        <taxon>Bacteroidaceae</taxon>
        <taxon>Bacteroides</taxon>
    </lineage>
</organism>
<sequence>MTIEERFNEIVEKQQGDAIIPFLQGLTPEERKSLVSCLNKQEEHYNKFVQLEPNTYGTRATPEQHRILNLTAFVIYSQKEYSKYYWGINVERLNELISWHVPTWLNSFFKESERKDSRNFYNMDYEILMDWLEQGVLKVSPTPQTIAGYLVNYINTTSILQKREITLKEHIWYLFEYDCGQNWMDSRNGGSPYYPYRYLIENGLLNRMRVLKESLLAVNRNMNKNLCSWFAGMFEALAPSVEEQLELQPELFAVLSCPHSRPTNIILKLLKNLCSHPQFPTEEFLNQTSVLFTSDVKAVHQNTLAILNKLAKERKEYRDAICCAAAQGLMSREESIQSKIVKLIQTYGDTESATLKEALSVYVDTMLTGIKQELKPYLEGSSSDITPANPTINNASFISESYEPIPPIISEENRIPEITSTEDLIFLASQVLEVNEVYHFEQFISSLIQWDAQLEAGQVPQWTPIFQRAYKLILSGGNSRTGILDDMMATFLVDYSKLLIRRFPEEGKELKVLHEKMVQKDEVQRGQWRFCNLQSLTIRKKRNKQIEHRVHRQLLCHTLDMLESNKPRLPLLSTPTHIPMFIDPAILIQRLKQYQQADVEPNSQDMQIALSRTVLDETTAQLLSTITQELEGEYRNLLLFLFGEKESAPQSPFTHPAWWMTAGLIKSPETVYPEFKDFPYNESPREFLTGNFAWKTYLESHSYIDYTKKVVEWTSSTISIHLPEGQNVRIINKGKNNERAEYHPHTPHPLLVEIYYPQGKYFDDISKDLPRLLWLAPNTPEPLLAWCICQAIYDPMLNEVREVNVTRTTIETFHQFRHTWHEISYLLEASCMLVADKTSRAYAAEIWIERANKGCIDSSRIGRILGSHQNTGWGPLKRLTDLIQQQMMNVSPLHNRELEKLLTAMLAELPEKPVKDLKKLLEIYAEILSINNSKAEDERVLRLLDVWKGVANLKKAVMNIKC</sequence>
<proteinExistence type="predicted"/>
<dbReference type="Proteomes" id="UP000501780">
    <property type="component" value="Chromosome"/>
</dbReference>
<dbReference type="Pfam" id="PF25148">
    <property type="entry name" value="DUF7824"/>
    <property type="match status" value="1"/>
</dbReference>
<feature type="domain" description="DUF7824" evidence="2">
    <location>
        <begin position="410"/>
        <end position="684"/>
    </location>
</feature>
<feature type="domain" description="DUF6493" evidence="1">
    <location>
        <begin position="1"/>
        <end position="298"/>
    </location>
</feature>